<dbReference type="EMBL" id="JAYJLD010000010">
    <property type="protein sequence ID" value="MEB3101737.1"/>
    <property type="molecule type" value="Genomic_DNA"/>
</dbReference>
<comment type="function">
    <text evidence="1">General (non sugar-specific) component of the phosphoenolpyruvate-dependent sugar phosphotransferase system (sugar PTS). This major carbohydrate active-transport system catalyzes the phosphorylation of incoming sugar substrates concomitantly with their translocation across the cell membrane. The phosphoryl group from phosphoenolpyruvate (PEP) is transferred to the phosphoryl carrier protein HPr by enzyme I. Phospho-HPr then transfers it to the PTS EIIA domain.</text>
</comment>
<keyword evidence="3" id="KW-0813">Transport</keyword>
<dbReference type="PANTHER" id="PTHR33705:SF1">
    <property type="entry name" value="PHOSPHOCARRIER PROTEIN HPR"/>
    <property type="match status" value="1"/>
</dbReference>
<dbReference type="Pfam" id="PF00381">
    <property type="entry name" value="PTS-HPr"/>
    <property type="match status" value="1"/>
</dbReference>
<dbReference type="NCBIfam" id="TIGR01003">
    <property type="entry name" value="PTS_HPr_family"/>
    <property type="match status" value="1"/>
</dbReference>
<dbReference type="RefSeq" id="WP_371753858.1">
    <property type="nucleotide sequence ID" value="NZ_JAYJLD010000010.1"/>
</dbReference>
<evidence type="ECO:0000313" key="5">
    <source>
        <dbReference type="EMBL" id="MEB3101737.1"/>
    </source>
</evidence>
<dbReference type="Proteomes" id="UP001310386">
    <property type="component" value="Unassembled WGS sequence"/>
</dbReference>
<name>A0ABU5ZHL7_9BACL</name>
<comment type="caution">
    <text evidence="5">The sequence shown here is derived from an EMBL/GenBank/DDBJ whole genome shotgun (WGS) entry which is preliminary data.</text>
</comment>
<dbReference type="InterPro" id="IPR035895">
    <property type="entry name" value="HPr-like_sf"/>
</dbReference>
<protein>
    <recommendedName>
        <fullName evidence="2">Phosphocarrier protein HPr</fullName>
    </recommendedName>
</protein>
<feature type="domain" description="HPr" evidence="4">
    <location>
        <begin position="1"/>
        <end position="89"/>
    </location>
</feature>
<dbReference type="Gene3D" id="3.30.1340.10">
    <property type="entry name" value="HPr-like"/>
    <property type="match status" value="1"/>
</dbReference>
<sequence>MITQTTAIRNEQGFHLRPAQMFTELANKFESEITLTVSSEDDKINPKSILNLMSLGIGKGTAVTISAEGPDEAQAVAELIAMIESGFGE</sequence>
<proteinExistence type="predicted"/>
<evidence type="ECO:0000256" key="3">
    <source>
        <dbReference type="ARBA" id="ARBA00022597"/>
    </source>
</evidence>
<dbReference type="InterPro" id="IPR000032">
    <property type="entry name" value="HPr-like"/>
</dbReference>
<keyword evidence="3" id="KW-0762">Sugar transport</keyword>
<gene>
    <name evidence="5" type="ORF">VF724_08685</name>
</gene>
<dbReference type="PANTHER" id="PTHR33705">
    <property type="entry name" value="PHOSPHOCARRIER PROTEIN HPR"/>
    <property type="match status" value="1"/>
</dbReference>
<dbReference type="InterPro" id="IPR050399">
    <property type="entry name" value="HPr"/>
</dbReference>
<evidence type="ECO:0000313" key="6">
    <source>
        <dbReference type="Proteomes" id="UP001310386"/>
    </source>
</evidence>
<evidence type="ECO:0000256" key="1">
    <source>
        <dbReference type="ARBA" id="ARBA00003681"/>
    </source>
</evidence>
<dbReference type="SUPFAM" id="SSF55594">
    <property type="entry name" value="HPr-like"/>
    <property type="match status" value="1"/>
</dbReference>
<dbReference type="CDD" id="cd00367">
    <property type="entry name" value="PTS-HPr_like"/>
    <property type="match status" value="1"/>
</dbReference>
<dbReference type="PRINTS" id="PR00107">
    <property type="entry name" value="PHOSPHOCPHPR"/>
</dbReference>
<keyword evidence="6" id="KW-1185">Reference proteome</keyword>
<evidence type="ECO:0000256" key="2">
    <source>
        <dbReference type="ARBA" id="ARBA00020422"/>
    </source>
</evidence>
<evidence type="ECO:0000259" key="4">
    <source>
        <dbReference type="PROSITE" id="PS51350"/>
    </source>
</evidence>
<dbReference type="PROSITE" id="PS51350">
    <property type="entry name" value="PTS_HPR_DOM"/>
    <property type="match status" value="1"/>
</dbReference>
<accession>A0ABU5ZHL7</accession>
<reference evidence="5" key="1">
    <citation type="submission" date="2023-12" db="EMBL/GenBank/DDBJ databases">
        <title>Fervidustalea candida gen. nov., sp. nov., a novel member of the family Paenibacillaceae isolated from a geothermal area.</title>
        <authorList>
            <person name="Li W.-J."/>
            <person name="Jiao J.-Y."/>
            <person name="Chen Y."/>
        </authorList>
    </citation>
    <scope>NUCLEOTIDE SEQUENCE</scope>
    <source>
        <strain evidence="5">SYSU GA230002</strain>
    </source>
</reference>
<organism evidence="5 6">
    <name type="scientific">Ferviditalea candida</name>
    <dbReference type="NCBI Taxonomy" id="3108399"/>
    <lineage>
        <taxon>Bacteria</taxon>
        <taxon>Bacillati</taxon>
        <taxon>Bacillota</taxon>
        <taxon>Bacilli</taxon>
        <taxon>Bacillales</taxon>
        <taxon>Paenibacillaceae</taxon>
        <taxon>Ferviditalea</taxon>
    </lineage>
</organism>